<proteinExistence type="predicted"/>
<accession>A0A482TCB6</accession>
<feature type="transmembrane region" description="Helical" evidence="1">
    <location>
        <begin position="16"/>
        <end position="34"/>
    </location>
</feature>
<evidence type="ECO:0000313" key="2">
    <source>
        <dbReference type="EMBL" id="RYJ08693.1"/>
    </source>
</evidence>
<evidence type="ECO:0000313" key="3">
    <source>
        <dbReference type="Proteomes" id="UP000294028"/>
    </source>
</evidence>
<organism evidence="2 3">
    <name type="scientific">Halogeometricum borinquense</name>
    <dbReference type="NCBI Taxonomy" id="60847"/>
    <lineage>
        <taxon>Archaea</taxon>
        <taxon>Methanobacteriati</taxon>
        <taxon>Methanobacteriota</taxon>
        <taxon>Stenosarchaea group</taxon>
        <taxon>Halobacteria</taxon>
        <taxon>Halobacteriales</taxon>
        <taxon>Haloferacaceae</taxon>
        <taxon>Halogeometricum</taxon>
    </lineage>
</organism>
<name>A0A482TCB6_9EURY</name>
<feature type="transmembrane region" description="Helical" evidence="1">
    <location>
        <begin position="40"/>
        <end position="58"/>
    </location>
</feature>
<dbReference type="EMBL" id="RZHH01000003">
    <property type="protein sequence ID" value="RYJ08693.1"/>
    <property type="molecule type" value="Genomic_DNA"/>
</dbReference>
<comment type="caution">
    <text evidence="2">The sequence shown here is derived from an EMBL/GenBank/DDBJ whole genome shotgun (WGS) entry which is preliminary data.</text>
</comment>
<protein>
    <submittedName>
        <fullName evidence="2">DUF2178 domain-containing protein</fullName>
    </submittedName>
</protein>
<dbReference type="Pfam" id="PF09946">
    <property type="entry name" value="DUF2178"/>
    <property type="match status" value="1"/>
</dbReference>
<gene>
    <name evidence="2" type="ORF">ELS19_19645</name>
</gene>
<reference evidence="2 3" key="1">
    <citation type="submission" date="2018-12" db="EMBL/GenBank/DDBJ databases">
        <title>Genome analysis provides insights into bioremediation potentialities of Halogeometricum borinquense strain N11.</title>
        <authorList>
            <person name="Najjari A."/>
            <person name="Youssef N."/>
            <person name="Fhoula I."/>
            <person name="Ben Dhia O."/>
            <person name="Mahjoubi M."/>
            <person name="Ouzari H.I."/>
            <person name="Cherif A."/>
        </authorList>
    </citation>
    <scope>NUCLEOTIDE SEQUENCE [LARGE SCALE GENOMIC DNA]</scope>
    <source>
        <strain evidence="2 3">N11</strain>
    </source>
</reference>
<dbReference type="Proteomes" id="UP000294028">
    <property type="component" value="Unassembled WGS sequence"/>
</dbReference>
<evidence type="ECO:0000256" key="1">
    <source>
        <dbReference type="SAM" id="Phobius"/>
    </source>
</evidence>
<dbReference type="AlphaFoldDB" id="A0A482TCB6"/>
<dbReference type="InterPro" id="IPR019235">
    <property type="entry name" value="DUF2178_TM"/>
</dbReference>
<keyword evidence="1" id="KW-0812">Transmembrane</keyword>
<dbReference type="RefSeq" id="WP_129786653.1">
    <property type="nucleotide sequence ID" value="NZ_RZHH01000003.1"/>
</dbReference>
<keyword evidence="1" id="KW-1133">Transmembrane helix</keyword>
<sequence length="134" mass="14526">MSTTNAKPPETSYRRLYTGLWILSGIALGVFIAIGYPLVGVGLFAACAAGSIVVVRRYDGPLFDERDWTVQAAASKRTLGIMGIVSAIGFPTVTALWALDIIEWPLWVTPIAFFVAALSLLHLGSTMYEARQYA</sequence>
<keyword evidence="1" id="KW-0472">Membrane</keyword>
<feature type="transmembrane region" description="Helical" evidence="1">
    <location>
        <begin position="79"/>
        <end position="98"/>
    </location>
</feature>
<feature type="transmembrane region" description="Helical" evidence="1">
    <location>
        <begin position="104"/>
        <end position="123"/>
    </location>
</feature>